<evidence type="ECO:0000313" key="11">
    <source>
        <dbReference type="Proteomes" id="UP001324427"/>
    </source>
</evidence>
<evidence type="ECO:0000256" key="3">
    <source>
        <dbReference type="ARBA" id="ARBA00022475"/>
    </source>
</evidence>
<protein>
    <recommendedName>
        <fullName evidence="9">Major facilitator superfamily (MFS) profile domain-containing protein</fullName>
    </recommendedName>
</protein>
<gene>
    <name evidence="10" type="ORF">LTR36_001907</name>
</gene>
<feature type="transmembrane region" description="Helical" evidence="8">
    <location>
        <begin position="368"/>
        <end position="391"/>
    </location>
</feature>
<evidence type="ECO:0000256" key="7">
    <source>
        <dbReference type="ARBA" id="ARBA00037968"/>
    </source>
</evidence>
<dbReference type="PANTHER" id="PTHR43791:SF39">
    <property type="entry name" value="TRANSPORTER LIZ1_SEO1, PUTATIVE (AFU_ORTHOLOGUE AFUA_3G00980)-RELATED"/>
    <property type="match status" value="1"/>
</dbReference>
<dbReference type="FunFam" id="1.20.1250.20:FF:000386">
    <property type="entry name" value="MFS general substrate transporter"/>
    <property type="match status" value="1"/>
</dbReference>
<dbReference type="GO" id="GO:0005886">
    <property type="term" value="C:plasma membrane"/>
    <property type="evidence" value="ECO:0007669"/>
    <property type="project" value="UniProtKB-SubCell"/>
</dbReference>
<feature type="transmembrane region" description="Helical" evidence="8">
    <location>
        <begin position="232"/>
        <end position="254"/>
    </location>
</feature>
<evidence type="ECO:0000256" key="4">
    <source>
        <dbReference type="ARBA" id="ARBA00022692"/>
    </source>
</evidence>
<comment type="subcellular location">
    <subcellularLocation>
        <location evidence="1">Cell membrane</location>
        <topology evidence="1">Multi-pass membrane protein</topology>
    </subcellularLocation>
</comment>
<name>A0AAV9JMU5_9PEZI</name>
<comment type="caution">
    <text evidence="10">The sequence shown here is derived from an EMBL/GenBank/DDBJ whole genome shotgun (WGS) entry which is preliminary data.</text>
</comment>
<proteinExistence type="inferred from homology"/>
<feature type="transmembrane region" description="Helical" evidence="8">
    <location>
        <begin position="197"/>
        <end position="220"/>
    </location>
</feature>
<dbReference type="EMBL" id="JAVFHQ010000014">
    <property type="protein sequence ID" value="KAK4546689.1"/>
    <property type="molecule type" value="Genomic_DNA"/>
</dbReference>
<feature type="transmembrane region" description="Helical" evidence="8">
    <location>
        <begin position="403"/>
        <end position="424"/>
    </location>
</feature>
<evidence type="ECO:0000256" key="6">
    <source>
        <dbReference type="ARBA" id="ARBA00023136"/>
    </source>
</evidence>
<evidence type="ECO:0000259" key="9">
    <source>
        <dbReference type="PROSITE" id="PS50850"/>
    </source>
</evidence>
<feature type="transmembrane region" description="Helical" evidence="8">
    <location>
        <begin position="462"/>
        <end position="484"/>
    </location>
</feature>
<feature type="transmembrane region" description="Helical" evidence="8">
    <location>
        <begin position="496"/>
        <end position="516"/>
    </location>
</feature>
<evidence type="ECO:0000256" key="5">
    <source>
        <dbReference type="ARBA" id="ARBA00022989"/>
    </source>
</evidence>
<keyword evidence="5 8" id="KW-1133">Transmembrane helix</keyword>
<keyword evidence="4 8" id="KW-0812">Transmembrane</keyword>
<comment type="similarity">
    <text evidence="7">Belongs to the major facilitator superfamily. Allantoate permease family.</text>
</comment>
<dbReference type="FunFam" id="1.20.1250.20:FF:000065">
    <property type="entry name" value="Putative MFS pantothenate transporter"/>
    <property type="match status" value="1"/>
</dbReference>
<dbReference type="PROSITE" id="PS50850">
    <property type="entry name" value="MFS"/>
    <property type="match status" value="1"/>
</dbReference>
<feature type="transmembrane region" description="Helical" evidence="8">
    <location>
        <begin position="266"/>
        <end position="288"/>
    </location>
</feature>
<evidence type="ECO:0000256" key="8">
    <source>
        <dbReference type="SAM" id="Phobius"/>
    </source>
</evidence>
<dbReference type="Pfam" id="PF07690">
    <property type="entry name" value="MFS_1"/>
    <property type="match status" value="1"/>
</dbReference>
<evidence type="ECO:0000313" key="10">
    <source>
        <dbReference type="EMBL" id="KAK4546689.1"/>
    </source>
</evidence>
<sequence>MSNRSSYSSLDEDFGVTRHLLTPTIPPDRGTPEELLAMSADPGRSVIEKGANVAAGRVLPEEDVVSESWSAPPQKAKVPWYAYVWDYEPGRSKEEAAFVQRLDFCVLTILSLGYFIKNLDQANIGNAFVSGMKEDLQMNGNQLNLIDVAWTCGYVIGQIPSQIILTKIRPSIWIPSCELVWTVLTFCIAAAKTSDQVVAIRFFVGLVESIFYPAAHMILGSWYKPSELAKRACIFHATSAAAGMFSGYLQAGVYKGLNGTNGLAGWQWLFIMDGVISIPIAVAGYFLIPDSPENSKAFYLNGDQLQLARKRMTDVGRAPRGKLGRSAWKRIFGRWHLYFLVVLYIIFINNGPSSSIVPMSLWLKSKGYSVALINIIPTSTYAVQLVSTVAFGIFSDLSRNRPVWMSVSTFWGLFSSIILAVWNVPDGLKWFAFEMYKVAVPFGPMAMSWANEICGGDAEERTIVLGVMNAMGYAFNAWLPLLTYPQTDSPEFHTGFIFSSVLFVAQFGITGLVWWMQRREQSRQKLGSVMA</sequence>
<keyword evidence="11" id="KW-1185">Reference proteome</keyword>
<evidence type="ECO:0000256" key="1">
    <source>
        <dbReference type="ARBA" id="ARBA00004651"/>
    </source>
</evidence>
<keyword evidence="3" id="KW-1003">Cell membrane</keyword>
<dbReference type="InterPro" id="IPR011701">
    <property type="entry name" value="MFS"/>
</dbReference>
<feature type="transmembrane region" description="Helical" evidence="8">
    <location>
        <begin position="331"/>
        <end position="348"/>
    </location>
</feature>
<feature type="domain" description="Major facilitator superfamily (MFS) profile" evidence="9">
    <location>
        <begin position="106"/>
        <end position="531"/>
    </location>
</feature>
<dbReference type="InterPro" id="IPR020846">
    <property type="entry name" value="MFS_dom"/>
</dbReference>
<dbReference type="Proteomes" id="UP001324427">
    <property type="component" value="Unassembled WGS sequence"/>
</dbReference>
<reference evidence="10 11" key="1">
    <citation type="submission" date="2021-11" db="EMBL/GenBank/DDBJ databases">
        <title>Black yeast isolated from Biological Soil Crust.</title>
        <authorList>
            <person name="Kurbessoian T."/>
        </authorList>
    </citation>
    <scope>NUCLEOTIDE SEQUENCE [LARGE SCALE GENOMIC DNA]</scope>
    <source>
        <strain evidence="10 11">CCFEE 5522</strain>
    </source>
</reference>
<dbReference type="PANTHER" id="PTHR43791">
    <property type="entry name" value="PERMEASE-RELATED"/>
    <property type="match status" value="1"/>
</dbReference>
<accession>A0AAV9JMU5</accession>
<keyword evidence="2" id="KW-0813">Transport</keyword>
<keyword evidence="6 8" id="KW-0472">Membrane</keyword>
<dbReference type="Gene3D" id="1.20.1250.20">
    <property type="entry name" value="MFS general substrate transporter like domains"/>
    <property type="match status" value="2"/>
</dbReference>
<feature type="transmembrane region" description="Helical" evidence="8">
    <location>
        <begin position="430"/>
        <end position="450"/>
    </location>
</feature>
<dbReference type="SUPFAM" id="SSF103473">
    <property type="entry name" value="MFS general substrate transporter"/>
    <property type="match status" value="1"/>
</dbReference>
<dbReference type="InterPro" id="IPR036259">
    <property type="entry name" value="MFS_trans_sf"/>
</dbReference>
<organism evidence="10 11">
    <name type="scientific">Oleoguttula mirabilis</name>
    <dbReference type="NCBI Taxonomy" id="1507867"/>
    <lineage>
        <taxon>Eukaryota</taxon>
        <taxon>Fungi</taxon>
        <taxon>Dikarya</taxon>
        <taxon>Ascomycota</taxon>
        <taxon>Pezizomycotina</taxon>
        <taxon>Dothideomycetes</taxon>
        <taxon>Dothideomycetidae</taxon>
        <taxon>Mycosphaerellales</taxon>
        <taxon>Teratosphaeriaceae</taxon>
        <taxon>Oleoguttula</taxon>
    </lineage>
</organism>
<dbReference type="GO" id="GO:0022857">
    <property type="term" value="F:transmembrane transporter activity"/>
    <property type="evidence" value="ECO:0007669"/>
    <property type="project" value="InterPro"/>
</dbReference>
<dbReference type="AlphaFoldDB" id="A0AAV9JMU5"/>
<evidence type="ECO:0000256" key="2">
    <source>
        <dbReference type="ARBA" id="ARBA00022448"/>
    </source>
</evidence>